<protein>
    <submittedName>
        <fullName evidence="1">Uncharacterized protein</fullName>
    </submittedName>
</protein>
<proteinExistence type="predicted"/>
<dbReference type="RefSeq" id="WP_189106886.1">
    <property type="nucleotide sequence ID" value="NZ_BMMV01000005.1"/>
</dbReference>
<evidence type="ECO:0000313" key="2">
    <source>
        <dbReference type="Proteomes" id="UP000660265"/>
    </source>
</evidence>
<comment type="caution">
    <text evidence="1">The sequence shown here is derived from an EMBL/GenBank/DDBJ whole genome shotgun (WGS) entry which is preliminary data.</text>
</comment>
<dbReference type="Proteomes" id="UP000660265">
    <property type="component" value="Unassembled WGS sequence"/>
</dbReference>
<name>A0ABQ2E5U1_9ACTN</name>
<evidence type="ECO:0000313" key="1">
    <source>
        <dbReference type="EMBL" id="GGJ87348.1"/>
    </source>
</evidence>
<dbReference type="EMBL" id="BMMV01000005">
    <property type="protein sequence ID" value="GGJ87348.1"/>
    <property type="molecule type" value="Genomic_DNA"/>
</dbReference>
<organism evidence="1 2">
    <name type="scientific">Streptomyces camponoticapitis</name>
    <dbReference type="NCBI Taxonomy" id="1616125"/>
    <lineage>
        <taxon>Bacteria</taxon>
        <taxon>Bacillati</taxon>
        <taxon>Actinomycetota</taxon>
        <taxon>Actinomycetes</taxon>
        <taxon>Kitasatosporales</taxon>
        <taxon>Streptomycetaceae</taxon>
        <taxon>Streptomyces</taxon>
    </lineage>
</organism>
<gene>
    <name evidence="1" type="ORF">GCM10011583_18600</name>
</gene>
<accession>A0ABQ2E5U1</accession>
<keyword evidence="2" id="KW-1185">Reference proteome</keyword>
<sequence length="84" mass="9201">MGFLSSDSLALHNTDALPLLQGDERRCIRAHVAGDVPVDETCATYVDRFQDEIDRRADGLNIPQALADRMQANYGRTGPKGGTR</sequence>
<reference evidence="2" key="1">
    <citation type="journal article" date="2019" name="Int. J. Syst. Evol. Microbiol.">
        <title>The Global Catalogue of Microorganisms (GCM) 10K type strain sequencing project: providing services to taxonomists for standard genome sequencing and annotation.</title>
        <authorList>
            <consortium name="The Broad Institute Genomics Platform"/>
            <consortium name="The Broad Institute Genome Sequencing Center for Infectious Disease"/>
            <person name="Wu L."/>
            <person name="Ma J."/>
        </authorList>
    </citation>
    <scope>NUCLEOTIDE SEQUENCE [LARGE SCALE GENOMIC DNA]</scope>
    <source>
        <strain evidence="2">CGMCC 4.7275</strain>
    </source>
</reference>